<sequence length="184" mass="21566">MINYIKTAALIANNFEKIKNQILSLFANRLFNAISEEFKEYIVYSNLTTSSFGKECELTLSKKNWPFCIKIRRNTQAKDNLCFSIGVSPMPNIADKGRIIDEIRKPIIDKLVYPEMIQLYKQGDNGNWWFHSSRCERFECWTQPEILAALHENPQEAINYFVGEFHKILEIVKHIIKKHPEILL</sequence>
<dbReference type="EMBL" id="CP072748">
    <property type="protein sequence ID" value="QTX11330.1"/>
    <property type="molecule type" value="Genomic_DNA"/>
</dbReference>
<gene>
    <name evidence="2" type="ORF">J1836_002950</name>
    <name evidence="1" type="ORF">J1836_09875</name>
</gene>
<dbReference type="EMBL" id="JAFMPM010000006">
    <property type="protein sequence ID" value="MBO0613230.1"/>
    <property type="molecule type" value="Genomic_DNA"/>
</dbReference>
<proteinExistence type="predicted"/>
<reference evidence="1 3" key="1">
    <citation type="submission" date="2021-03" db="EMBL/GenBank/DDBJ databases">
        <title>Draft genome and methylome analysis of Thiotrix fructosivoruns ATCC 49748.</title>
        <authorList>
            <person name="Fomenkov A."/>
            <person name="Grabovich M.Y."/>
            <person name="Roberts R.J."/>
        </authorList>
    </citation>
    <scope>NUCLEOTIDE SEQUENCE [LARGE SCALE GENOMIC DNA]</scope>
    <source>
        <strain evidence="1 3">ATCC 49748</strain>
    </source>
</reference>
<protein>
    <submittedName>
        <fullName evidence="2">Uncharacterized protein</fullName>
    </submittedName>
</protein>
<reference evidence="2" key="2">
    <citation type="submission" date="2021-04" db="EMBL/GenBank/DDBJ databases">
        <title>Complete Genome and methylome analysis of Thiothrix fructosivorans ATCC 49748.</title>
        <authorList>
            <person name="Fomenkov A."/>
            <person name="Sun L."/>
            <person name="Vincze T."/>
            <person name="Grabovich M.Y."/>
            <person name="Roberts R.J."/>
        </authorList>
    </citation>
    <scope>NUCLEOTIDE SEQUENCE</scope>
    <source>
        <strain evidence="2">ATCC 49748</strain>
    </source>
</reference>
<accession>A0A8B0SLG0</accession>
<dbReference type="RefSeq" id="WP_207250940.1">
    <property type="nucleotide sequence ID" value="NZ_JAFMPM010000006.1"/>
</dbReference>
<evidence type="ECO:0000313" key="1">
    <source>
        <dbReference type="EMBL" id="MBO0613230.1"/>
    </source>
</evidence>
<name>A0A8B0SLG0_9GAMM</name>
<dbReference type="AlphaFoldDB" id="A0A8B0SLG0"/>
<organism evidence="2">
    <name type="scientific">Thiothrix fructosivorans</name>
    <dbReference type="NCBI Taxonomy" id="111770"/>
    <lineage>
        <taxon>Bacteria</taxon>
        <taxon>Pseudomonadati</taxon>
        <taxon>Pseudomonadota</taxon>
        <taxon>Gammaproteobacteria</taxon>
        <taxon>Thiotrichales</taxon>
        <taxon>Thiotrichaceae</taxon>
        <taxon>Thiothrix</taxon>
    </lineage>
</organism>
<evidence type="ECO:0000313" key="2">
    <source>
        <dbReference type="EMBL" id="QTX11330.1"/>
    </source>
</evidence>
<evidence type="ECO:0000313" key="3">
    <source>
        <dbReference type="Proteomes" id="UP000664466"/>
    </source>
</evidence>
<dbReference type="Proteomes" id="UP000664466">
    <property type="component" value="Unassembled WGS sequence"/>
</dbReference>
<keyword evidence="3" id="KW-1185">Reference proteome</keyword>